<evidence type="ECO:0000313" key="3">
    <source>
        <dbReference type="Proteomes" id="UP000468650"/>
    </source>
</evidence>
<gene>
    <name evidence="2" type="ORF">F8C67_04350</name>
</gene>
<proteinExistence type="predicted"/>
<dbReference type="AlphaFoldDB" id="A0A6N6RHX7"/>
<name>A0A6N6RHX7_9FLAO</name>
<feature type="transmembrane region" description="Helical" evidence="1">
    <location>
        <begin position="295"/>
        <end position="312"/>
    </location>
</feature>
<dbReference type="EMBL" id="WBVO01000002">
    <property type="protein sequence ID" value="KAB2813922.1"/>
    <property type="molecule type" value="Genomic_DNA"/>
</dbReference>
<feature type="transmembrane region" description="Helical" evidence="1">
    <location>
        <begin position="51"/>
        <end position="71"/>
    </location>
</feature>
<feature type="transmembrane region" description="Helical" evidence="1">
    <location>
        <begin position="206"/>
        <end position="224"/>
    </location>
</feature>
<dbReference type="Pfam" id="PF19992">
    <property type="entry name" value="DUF6427"/>
    <property type="match status" value="1"/>
</dbReference>
<feature type="transmembrane region" description="Helical" evidence="1">
    <location>
        <begin position="132"/>
        <end position="158"/>
    </location>
</feature>
<comment type="caution">
    <text evidence="2">The sequence shown here is derived from an EMBL/GenBank/DDBJ whole genome shotgun (WGS) entry which is preliminary data.</text>
</comment>
<accession>A0A6N6RHX7</accession>
<protein>
    <submittedName>
        <fullName evidence="2">Uncharacterized protein</fullName>
    </submittedName>
</protein>
<keyword evidence="1" id="KW-0812">Transmembrane</keyword>
<evidence type="ECO:0000256" key="1">
    <source>
        <dbReference type="SAM" id="Phobius"/>
    </source>
</evidence>
<organism evidence="2 3">
    <name type="scientific">Phaeocystidibacter luteus</name>
    <dbReference type="NCBI Taxonomy" id="911197"/>
    <lineage>
        <taxon>Bacteria</taxon>
        <taxon>Pseudomonadati</taxon>
        <taxon>Bacteroidota</taxon>
        <taxon>Flavobacteriia</taxon>
        <taxon>Flavobacteriales</taxon>
        <taxon>Phaeocystidibacteraceae</taxon>
        <taxon>Phaeocystidibacter</taxon>
    </lineage>
</organism>
<dbReference type="Proteomes" id="UP000468650">
    <property type="component" value="Unassembled WGS sequence"/>
</dbReference>
<keyword evidence="1" id="KW-0472">Membrane</keyword>
<keyword evidence="3" id="KW-1185">Reference proteome</keyword>
<feature type="transmembrane region" description="Helical" evidence="1">
    <location>
        <begin position="83"/>
        <end position="112"/>
    </location>
</feature>
<dbReference type="OrthoDB" id="9834005at2"/>
<evidence type="ECO:0000313" key="2">
    <source>
        <dbReference type="EMBL" id="KAB2813922.1"/>
    </source>
</evidence>
<feature type="transmembrane region" description="Helical" evidence="1">
    <location>
        <begin position="245"/>
        <end position="263"/>
    </location>
</feature>
<sequence>MWSKRLEDIRPGTVMAYALLLLGLGYLRIGMAPSSSIDWSFLGVEYELSSWLKWLSPVIWTISGLLANLILVERFQVLKRYSYVGFLWGLFLIILGGFQIGVYSILSLFWFASILRIQKSSSVIPDALDVGLIIGALSLFNLQFLALIPISWILALTFARLRWRVIFASIWGGVTIHILTWVTFYLLSRNEAYLSYWEWSPGTFEIVDTALWVLIITAFVWWVFSLGNYIKALSTANIVKRQSMSALLFFTIILASLALTGIWSDTVYFAMLPIGTLVFITNDLQYRKKYWWRDVVFWTFIAAYVLMLFPAVQP</sequence>
<keyword evidence="1" id="KW-1133">Transmembrane helix</keyword>
<dbReference type="InterPro" id="IPR045625">
    <property type="entry name" value="DUF6427"/>
</dbReference>
<dbReference type="RefSeq" id="WP_151666590.1">
    <property type="nucleotide sequence ID" value="NZ_WBVO01000002.1"/>
</dbReference>
<feature type="transmembrane region" description="Helical" evidence="1">
    <location>
        <begin position="165"/>
        <end position="186"/>
    </location>
</feature>
<reference evidence="2 3" key="1">
    <citation type="submission" date="2019-09" db="EMBL/GenBank/DDBJ databases">
        <title>Genomes of family Cryomorphaceae.</title>
        <authorList>
            <person name="Bowman J.P."/>
        </authorList>
    </citation>
    <scope>NUCLEOTIDE SEQUENCE [LARGE SCALE GENOMIC DNA]</scope>
    <source>
        <strain evidence="2 3">LMG 25704</strain>
    </source>
</reference>
<feature type="transmembrane region" description="Helical" evidence="1">
    <location>
        <begin position="12"/>
        <end position="31"/>
    </location>
</feature>